<dbReference type="FunCoup" id="B4MWS1">
    <property type="interactions" value="877"/>
</dbReference>
<name>B4MWS1_DROWI</name>
<reference evidence="5 6" key="1">
    <citation type="journal article" date="2007" name="Nature">
        <title>Evolution of genes and genomes on the Drosophila phylogeny.</title>
        <authorList>
            <consortium name="Drosophila 12 Genomes Consortium"/>
            <person name="Clark A.G."/>
            <person name="Eisen M.B."/>
            <person name="Smith D.R."/>
            <person name="Bergman C.M."/>
            <person name="Oliver B."/>
            <person name="Markow T.A."/>
            <person name="Kaufman T.C."/>
            <person name="Kellis M."/>
            <person name="Gelbart W."/>
            <person name="Iyer V.N."/>
            <person name="Pollard D.A."/>
            <person name="Sackton T.B."/>
            <person name="Larracuente A.M."/>
            <person name="Singh N.D."/>
            <person name="Abad J.P."/>
            <person name="Abt D.N."/>
            <person name="Adryan B."/>
            <person name="Aguade M."/>
            <person name="Akashi H."/>
            <person name="Anderson W.W."/>
            <person name="Aquadro C.F."/>
            <person name="Ardell D.H."/>
            <person name="Arguello R."/>
            <person name="Artieri C.G."/>
            <person name="Barbash D.A."/>
            <person name="Barker D."/>
            <person name="Barsanti P."/>
            <person name="Batterham P."/>
            <person name="Batzoglou S."/>
            <person name="Begun D."/>
            <person name="Bhutkar A."/>
            <person name="Blanco E."/>
            <person name="Bosak S.A."/>
            <person name="Bradley R.K."/>
            <person name="Brand A.D."/>
            <person name="Brent M.R."/>
            <person name="Brooks A.N."/>
            <person name="Brown R.H."/>
            <person name="Butlin R.K."/>
            <person name="Caggese C."/>
            <person name="Calvi B.R."/>
            <person name="Bernardo de Carvalho A."/>
            <person name="Caspi A."/>
            <person name="Castrezana S."/>
            <person name="Celniker S.E."/>
            <person name="Chang J.L."/>
            <person name="Chapple C."/>
            <person name="Chatterji S."/>
            <person name="Chinwalla A."/>
            <person name="Civetta A."/>
            <person name="Clifton S.W."/>
            <person name="Comeron J.M."/>
            <person name="Costello J.C."/>
            <person name="Coyne J.A."/>
            <person name="Daub J."/>
            <person name="David R.G."/>
            <person name="Delcher A.L."/>
            <person name="Delehaunty K."/>
            <person name="Do C.B."/>
            <person name="Ebling H."/>
            <person name="Edwards K."/>
            <person name="Eickbush T."/>
            <person name="Evans J.D."/>
            <person name="Filipski A."/>
            <person name="Findeiss S."/>
            <person name="Freyhult E."/>
            <person name="Fulton L."/>
            <person name="Fulton R."/>
            <person name="Garcia A.C."/>
            <person name="Gardiner A."/>
            <person name="Garfield D.A."/>
            <person name="Garvin B.E."/>
            <person name="Gibson G."/>
            <person name="Gilbert D."/>
            <person name="Gnerre S."/>
            <person name="Godfrey J."/>
            <person name="Good R."/>
            <person name="Gotea V."/>
            <person name="Gravely B."/>
            <person name="Greenberg A.J."/>
            <person name="Griffiths-Jones S."/>
            <person name="Gross S."/>
            <person name="Guigo R."/>
            <person name="Gustafson E.A."/>
            <person name="Haerty W."/>
            <person name="Hahn M.W."/>
            <person name="Halligan D.L."/>
            <person name="Halpern A.L."/>
            <person name="Halter G.M."/>
            <person name="Han M.V."/>
            <person name="Heger A."/>
            <person name="Hillier L."/>
            <person name="Hinrichs A.S."/>
            <person name="Holmes I."/>
            <person name="Hoskins R.A."/>
            <person name="Hubisz M.J."/>
            <person name="Hultmark D."/>
            <person name="Huntley M.A."/>
            <person name="Jaffe D.B."/>
            <person name="Jagadeeshan S."/>
            <person name="Jeck W.R."/>
            <person name="Johnson J."/>
            <person name="Jones C.D."/>
            <person name="Jordan W.C."/>
            <person name="Karpen G.H."/>
            <person name="Kataoka E."/>
            <person name="Keightley P.D."/>
            <person name="Kheradpour P."/>
            <person name="Kirkness E.F."/>
            <person name="Koerich L.B."/>
            <person name="Kristiansen K."/>
            <person name="Kudrna D."/>
            <person name="Kulathinal R.J."/>
            <person name="Kumar S."/>
            <person name="Kwok R."/>
            <person name="Lander E."/>
            <person name="Langley C.H."/>
            <person name="Lapoint R."/>
            <person name="Lazzaro B.P."/>
            <person name="Lee S.J."/>
            <person name="Levesque L."/>
            <person name="Li R."/>
            <person name="Lin C.F."/>
            <person name="Lin M.F."/>
            <person name="Lindblad-Toh K."/>
            <person name="Llopart A."/>
            <person name="Long M."/>
            <person name="Low L."/>
            <person name="Lozovsky E."/>
            <person name="Lu J."/>
            <person name="Luo M."/>
            <person name="Machado C.A."/>
            <person name="Makalowski W."/>
            <person name="Marzo M."/>
            <person name="Matsuda M."/>
            <person name="Matzkin L."/>
            <person name="McAllister B."/>
            <person name="McBride C.S."/>
            <person name="McKernan B."/>
            <person name="McKernan K."/>
            <person name="Mendez-Lago M."/>
            <person name="Minx P."/>
            <person name="Mollenhauer M.U."/>
            <person name="Montooth K."/>
            <person name="Mount S.M."/>
            <person name="Mu X."/>
            <person name="Myers E."/>
            <person name="Negre B."/>
            <person name="Newfeld S."/>
            <person name="Nielsen R."/>
            <person name="Noor M.A."/>
            <person name="O'Grady P."/>
            <person name="Pachter L."/>
            <person name="Papaceit M."/>
            <person name="Parisi M.J."/>
            <person name="Parisi M."/>
            <person name="Parts L."/>
            <person name="Pedersen J.S."/>
            <person name="Pesole G."/>
            <person name="Phillippy A.M."/>
            <person name="Ponting C.P."/>
            <person name="Pop M."/>
            <person name="Porcelli D."/>
            <person name="Powell J.R."/>
            <person name="Prohaska S."/>
            <person name="Pruitt K."/>
            <person name="Puig M."/>
            <person name="Quesneville H."/>
            <person name="Ram K.R."/>
            <person name="Rand D."/>
            <person name="Rasmussen M.D."/>
            <person name="Reed L.K."/>
            <person name="Reenan R."/>
            <person name="Reily A."/>
            <person name="Remington K.A."/>
            <person name="Rieger T.T."/>
            <person name="Ritchie M.G."/>
            <person name="Robin C."/>
            <person name="Rogers Y.H."/>
            <person name="Rohde C."/>
            <person name="Rozas J."/>
            <person name="Rubenfield M.J."/>
            <person name="Ruiz A."/>
            <person name="Russo S."/>
            <person name="Salzberg S.L."/>
            <person name="Sanchez-Gracia A."/>
            <person name="Saranga D.J."/>
            <person name="Sato H."/>
            <person name="Schaeffer S.W."/>
            <person name="Schatz M.C."/>
            <person name="Schlenke T."/>
            <person name="Schwartz R."/>
            <person name="Segarra C."/>
            <person name="Singh R.S."/>
            <person name="Sirot L."/>
            <person name="Sirota M."/>
            <person name="Sisneros N.B."/>
            <person name="Smith C.D."/>
            <person name="Smith T.F."/>
            <person name="Spieth J."/>
            <person name="Stage D.E."/>
            <person name="Stark A."/>
            <person name="Stephan W."/>
            <person name="Strausberg R.L."/>
            <person name="Strempel S."/>
            <person name="Sturgill D."/>
            <person name="Sutton G."/>
            <person name="Sutton G.G."/>
            <person name="Tao W."/>
            <person name="Teichmann S."/>
            <person name="Tobari Y.N."/>
            <person name="Tomimura Y."/>
            <person name="Tsolas J.M."/>
            <person name="Valente V.L."/>
            <person name="Venter E."/>
            <person name="Venter J.C."/>
            <person name="Vicario S."/>
            <person name="Vieira F.G."/>
            <person name="Vilella A.J."/>
            <person name="Villasante A."/>
            <person name="Walenz B."/>
            <person name="Wang J."/>
            <person name="Wasserman M."/>
            <person name="Watts T."/>
            <person name="Wilson D."/>
            <person name="Wilson R.K."/>
            <person name="Wing R.A."/>
            <person name="Wolfner M.F."/>
            <person name="Wong A."/>
            <person name="Wong G.K."/>
            <person name="Wu C.I."/>
            <person name="Wu G."/>
            <person name="Yamamoto D."/>
            <person name="Yang H.P."/>
            <person name="Yang S.P."/>
            <person name="Yorke J.A."/>
            <person name="Yoshida K."/>
            <person name="Zdobnov E."/>
            <person name="Zhang P."/>
            <person name="Zhang Y."/>
            <person name="Zimin A.V."/>
            <person name="Baldwin J."/>
            <person name="Abdouelleil A."/>
            <person name="Abdulkadir J."/>
            <person name="Abebe A."/>
            <person name="Abera B."/>
            <person name="Abreu J."/>
            <person name="Acer S.C."/>
            <person name="Aftuck L."/>
            <person name="Alexander A."/>
            <person name="An P."/>
            <person name="Anderson E."/>
            <person name="Anderson S."/>
            <person name="Arachi H."/>
            <person name="Azer M."/>
            <person name="Bachantsang P."/>
            <person name="Barry A."/>
            <person name="Bayul T."/>
            <person name="Berlin A."/>
            <person name="Bessette D."/>
            <person name="Bloom T."/>
            <person name="Blye J."/>
            <person name="Boguslavskiy L."/>
            <person name="Bonnet C."/>
            <person name="Boukhgalter B."/>
            <person name="Bourzgui I."/>
            <person name="Brown A."/>
            <person name="Cahill P."/>
            <person name="Channer S."/>
            <person name="Cheshatsang Y."/>
            <person name="Chuda L."/>
            <person name="Citroen M."/>
            <person name="Collymore A."/>
            <person name="Cooke P."/>
            <person name="Costello M."/>
            <person name="D'Aco K."/>
            <person name="Daza R."/>
            <person name="De Haan G."/>
            <person name="DeGray S."/>
            <person name="DeMaso C."/>
            <person name="Dhargay N."/>
            <person name="Dooley K."/>
            <person name="Dooley E."/>
            <person name="Doricent M."/>
            <person name="Dorje P."/>
            <person name="Dorjee K."/>
            <person name="Dupes A."/>
            <person name="Elong R."/>
            <person name="Falk J."/>
            <person name="Farina A."/>
            <person name="Faro S."/>
            <person name="Ferguson D."/>
            <person name="Fisher S."/>
            <person name="Foley C.D."/>
            <person name="Franke A."/>
            <person name="Friedrich D."/>
            <person name="Gadbois L."/>
            <person name="Gearin G."/>
            <person name="Gearin C.R."/>
            <person name="Giannoukos G."/>
            <person name="Goode T."/>
            <person name="Graham J."/>
            <person name="Grandbois E."/>
            <person name="Grewal S."/>
            <person name="Gyaltsen K."/>
            <person name="Hafez N."/>
            <person name="Hagos B."/>
            <person name="Hall J."/>
            <person name="Henson C."/>
            <person name="Hollinger A."/>
            <person name="Honan T."/>
            <person name="Huard M.D."/>
            <person name="Hughes L."/>
            <person name="Hurhula B."/>
            <person name="Husby M.E."/>
            <person name="Kamat A."/>
            <person name="Kanga B."/>
            <person name="Kashin S."/>
            <person name="Khazanovich D."/>
            <person name="Kisner P."/>
            <person name="Lance K."/>
            <person name="Lara M."/>
            <person name="Lee W."/>
            <person name="Lennon N."/>
            <person name="Letendre F."/>
            <person name="LeVine R."/>
            <person name="Lipovsky A."/>
            <person name="Liu X."/>
            <person name="Liu J."/>
            <person name="Liu S."/>
            <person name="Lokyitsang T."/>
            <person name="Lokyitsang Y."/>
            <person name="Lubonja R."/>
            <person name="Lui A."/>
            <person name="MacDonald P."/>
            <person name="Magnisalis V."/>
            <person name="Maru K."/>
            <person name="Matthews C."/>
            <person name="McCusker W."/>
            <person name="McDonough S."/>
            <person name="Mehta T."/>
            <person name="Meldrim J."/>
            <person name="Meneus L."/>
            <person name="Mihai O."/>
            <person name="Mihalev A."/>
            <person name="Mihova T."/>
            <person name="Mittelman R."/>
            <person name="Mlenga V."/>
            <person name="Montmayeur A."/>
            <person name="Mulrain L."/>
            <person name="Navidi A."/>
            <person name="Naylor J."/>
            <person name="Negash T."/>
            <person name="Nguyen T."/>
            <person name="Nguyen N."/>
            <person name="Nicol R."/>
            <person name="Norbu C."/>
            <person name="Norbu N."/>
            <person name="Novod N."/>
            <person name="O'Neill B."/>
            <person name="Osman S."/>
            <person name="Markiewicz E."/>
            <person name="Oyono O.L."/>
            <person name="Patti C."/>
            <person name="Phunkhang P."/>
            <person name="Pierre F."/>
            <person name="Priest M."/>
            <person name="Raghuraman S."/>
            <person name="Rege F."/>
            <person name="Reyes R."/>
            <person name="Rise C."/>
            <person name="Rogov P."/>
            <person name="Ross K."/>
            <person name="Ryan E."/>
            <person name="Settipalli S."/>
            <person name="Shea T."/>
            <person name="Sherpa N."/>
            <person name="Shi L."/>
            <person name="Shih D."/>
            <person name="Sparrow T."/>
            <person name="Spaulding J."/>
            <person name="Stalker J."/>
            <person name="Stange-Thomann N."/>
            <person name="Stavropoulos S."/>
            <person name="Stone C."/>
            <person name="Strader C."/>
            <person name="Tesfaye S."/>
            <person name="Thomson T."/>
            <person name="Thoulutsang Y."/>
            <person name="Thoulutsang D."/>
            <person name="Topham K."/>
            <person name="Topping I."/>
            <person name="Tsamla T."/>
            <person name="Vassiliev H."/>
            <person name="Vo A."/>
            <person name="Wangchuk T."/>
            <person name="Wangdi T."/>
            <person name="Weiand M."/>
            <person name="Wilkinson J."/>
            <person name="Wilson A."/>
            <person name="Yadav S."/>
            <person name="Young G."/>
            <person name="Yu Q."/>
            <person name="Zembek L."/>
            <person name="Zhong D."/>
            <person name="Zimmer A."/>
            <person name="Zwirko Z."/>
            <person name="Jaffe D.B."/>
            <person name="Alvarez P."/>
            <person name="Brockman W."/>
            <person name="Butler J."/>
            <person name="Chin C."/>
            <person name="Gnerre S."/>
            <person name="Grabherr M."/>
            <person name="Kleber M."/>
            <person name="Mauceli E."/>
            <person name="MacCallum I."/>
        </authorList>
    </citation>
    <scope>NUCLEOTIDE SEQUENCE [LARGE SCALE GENOMIC DNA]</scope>
    <source>
        <strain evidence="6">Tucson 14030-0811.24</strain>
    </source>
</reference>
<dbReference type="GO" id="GO:0005737">
    <property type="term" value="C:cytoplasm"/>
    <property type="evidence" value="ECO:0007669"/>
    <property type="project" value="TreeGrafter"/>
</dbReference>
<dbReference type="Proteomes" id="UP000007798">
    <property type="component" value="Unassembled WGS sequence"/>
</dbReference>
<dbReference type="STRING" id="7260.B4MWS1"/>
<sequence length="428" mass="48407">MKILCEVLVVNRFTHANRTPWSVKSTLALGYKGRSLDSTGNGKDELQIILFTPKIKKGQCYKVKDNIQTIHTKYVLDGKATIAFKKPSQNLLIKCDPIQLKGFLQTLKLGMEDKDVINLRLNTVTAMAQKSKLQTKMAINRHCDYPIKAFPRYLQSLTINNTQLLKLSYHICSLRNLTHLDVSSNKLRKLPVELGRLHLSKLVLHDNNLGEMDDWSFLNGSKLRDSLRELDLSANDLTCLPLPVVKCHKLVNLNLNYNNLTHLPFAIRRLRRLRSLHVSENKLKSLPAAIDDLRIEILDVWRNSFKGLNVLEAHRLAFASDADGASTHSPEPLWLQAAQAVAQYELPIDSLPAILIQLIAEAPKCSCGKLCYALDKKHIIERVGQPKFVNIKNLTYSREHMIYSDVVICGNNCSISNQCKNLFSALIN</sequence>
<dbReference type="KEGG" id="dwi:6642619"/>
<evidence type="ECO:0000256" key="2">
    <source>
        <dbReference type="ARBA" id="ARBA00022737"/>
    </source>
</evidence>
<dbReference type="SUPFAM" id="SSF52058">
    <property type="entry name" value="L domain-like"/>
    <property type="match status" value="1"/>
</dbReference>
<keyword evidence="1" id="KW-0433">Leucine-rich repeat</keyword>
<evidence type="ECO:0000259" key="4">
    <source>
        <dbReference type="Pfam" id="PF25344"/>
    </source>
</evidence>
<dbReference type="PhylomeDB" id="B4MWS1"/>
<keyword evidence="6" id="KW-1185">Reference proteome</keyword>
<dbReference type="Gene3D" id="3.80.10.10">
    <property type="entry name" value="Ribonuclease Inhibitor"/>
    <property type="match status" value="2"/>
</dbReference>
<dbReference type="OMA" id="VDSRWFG"/>
<dbReference type="HOGENOM" id="CLU_053349_1_0_1"/>
<dbReference type="SMART" id="SM00369">
    <property type="entry name" value="LRR_TYP"/>
    <property type="match status" value="4"/>
</dbReference>
<dbReference type="Pfam" id="PF00560">
    <property type="entry name" value="LRR_1"/>
    <property type="match status" value="1"/>
</dbReference>
<dbReference type="PROSITE" id="PS51450">
    <property type="entry name" value="LRR"/>
    <property type="match status" value="1"/>
</dbReference>
<evidence type="ECO:0000313" key="5">
    <source>
        <dbReference type="EMBL" id="EDW76560.1"/>
    </source>
</evidence>
<dbReference type="InterPro" id="IPR001611">
    <property type="entry name" value="Leu-rich_rpt"/>
</dbReference>
<dbReference type="EMBL" id="CH963857">
    <property type="protein sequence ID" value="EDW76560.1"/>
    <property type="molecule type" value="Genomic_DNA"/>
</dbReference>
<dbReference type="Pfam" id="PF25344">
    <property type="entry name" value="PH_LRR1"/>
    <property type="match status" value="1"/>
</dbReference>
<gene>
    <name evidence="5" type="primary">Dwil\GK14599</name>
    <name evidence="5" type="ORF">Dwil_GK14599</name>
</gene>
<evidence type="ECO:0000256" key="3">
    <source>
        <dbReference type="ARBA" id="ARBA00023242"/>
    </source>
</evidence>
<protein>
    <recommendedName>
        <fullName evidence="4">PIF1/LRR1 pleckstrin homology domain-containing protein</fullName>
    </recommendedName>
</protein>
<feature type="domain" description="PIF1/LRR1 pleckstrin homology" evidence="4">
    <location>
        <begin position="1"/>
        <end position="122"/>
    </location>
</feature>
<evidence type="ECO:0000256" key="1">
    <source>
        <dbReference type="ARBA" id="ARBA00022614"/>
    </source>
</evidence>
<dbReference type="InParanoid" id="B4MWS1"/>
<evidence type="ECO:0000313" key="6">
    <source>
        <dbReference type="Proteomes" id="UP000007798"/>
    </source>
</evidence>
<dbReference type="OrthoDB" id="17912at2759"/>
<dbReference type="AlphaFoldDB" id="B4MWS1"/>
<dbReference type="SMART" id="SM00364">
    <property type="entry name" value="LRR_BAC"/>
    <property type="match status" value="4"/>
</dbReference>
<dbReference type="InterPro" id="IPR003591">
    <property type="entry name" value="Leu-rich_rpt_typical-subtyp"/>
</dbReference>
<dbReference type="InterPro" id="IPR032675">
    <property type="entry name" value="LRR_dom_sf"/>
</dbReference>
<accession>B4MWS1</accession>
<dbReference type="InterPro" id="IPR057437">
    <property type="entry name" value="PIF1/LRR1_PH"/>
</dbReference>
<proteinExistence type="predicted"/>
<organism evidence="5 6">
    <name type="scientific">Drosophila willistoni</name>
    <name type="common">Fruit fly</name>
    <dbReference type="NCBI Taxonomy" id="7260"/>
    <lineage>
        <taxon>Eukaryota</taxon>
        <taxon>Metazoa</taxon>
        <taxon>Ecdysozoa</taxon>
        <taxon>Arthropoda</taxon>
        <taxon>Hexapoda</taxon>
        <taxon>Insecta</taxon>
        <taxon>Pterygota</taxon>
        <taxon>Neoptera</taxon>
        <taxon>Endopterygota</taxon>
        <taxon>Diptera</taxon>
        <taxon>Brachycera</taxon>
        <taxon>Muscomorpha</taxon>
        <taxon>Ephydroidea</taxon>
        <taxon>Drosophilidae</taxon>
        <taxon>Drosophila</taxon>
        <taxon>Sophophora</taxon>
    </lineage>
</organism>
<dbReference type="Pfam" id="PF13855">
    <property type="entry name" value="LRR_8"/>
    <property type="match status" value="1"/>
</dbReference>
<dbReference type="InterPro" id="IPR050216">
    <property type="entry name" value="LRR_domain-containing"/>
</dbReference>
<dbReference type="PANTHER" id="PTHR48051:SF1">
    <property type="entry name" value="RAS SUPPRESSOR PROTEIN 1"/>
    <property type="match status" value="1"/>
</dbReference>
<keyword evidence="2" id="KW-0677">Repeat</keyword>
<dbReference type="eggNOG" id="KOG0619">
    <property type="taxonomic scope" value="Eukaryota"/>
</dbReference>
<keyword evidence="3" id="KW-0539">Nucleus</keyword>
<dbReference type="PANTHER" id="PTHR48051">
    <property type="match status" value="1"/>
</dbReference>